<dbReference type="GO" id="GO:0005886">
    <property type="term" value="C:plasma membrane"/>
    <property type="evidence" value="ECO:0007669"/>
    <property type="project" value="TreeGrafter"/>
</dbReference>
<dbReference type="STRING" id="7375.A0A0L0BYX2"/>
<dbReference type="InterPro" id="IPR019332">
    <property type="entry name" value="OSCP1"/>
</dbReference>
<dbReference type="Proteomes" id="UP000037069">
    <property type="component" value="Unassembled WGS sequence"/>
</dbReference>
<comment type="caution">
    <text evidence="1">The sequence shown here is derived from an EMBL/GenBank/DDBJ whole genome shotgun (WGS) entry which is preliminary data.</text>
</comment>
<dbReference type="EMBL" id="JRES01001139">
    <property type="protein sequence ID" value="KNC25220.1"/>
    <property type="molecule type" value="Genomic_DNA"/>
</dbReference>
<evidence type="ECO:0000313" key="1">
    <source>
        <dbReference type="EMBL" id="KNC25220.1"/>
    </source>
</evidence>
<organism evidence="1 2">
    <name type="scientific">Lucilia cuprina</name>
    <name type="common">Green bottle fly</name>
    <name type="synonym">Australian sheep blowfly</name>
    <dbReference type="NCBI Taxonomy" id="7375"/>
    <lineage>
        <taxon>Eukaryota</taxon>
        <taxon>Metazoa</taxon>
        <taxon>Ecdysozoa</taxon>
        <taxon>Arthropoda</taxon>
        <taxon>Hexapoda</taxon>
        <taxon>Insecta</taxon>
        <taxon>Pterygota</taxon>
        <taxon>Neoptera</taxon>
        <taxon>Endopterygota</taxon>
        <taxon>Diptera</taxon>
        <taxon>Brachycera</taxon>
        <taxon>Muscomorpha</taxon>
        <taxon>Oestroidea</taxon>
        <taxon>Calliphoridae</taxon>
        <taxon>Luciliinae</taxon>
        <taxon>Lucilia</taxon>
    </lineage>
</organism>
<proteinExistence type="predicted"/>
<accession>A0A0L0BYX2</accession>
<dbReference type="AlphaFoldDB" id="A0A0L0BYX2"/>
<dbReference type="OrthoDB" id="2157380at2759"/>
<dbReference type="PANTHER" id="PTHR21439">
    <property type="entry name" value="OXIDORED-NITRO DOMAIN-CONTAINING PROTEIN"/>
    <property type="match status" value="1"/>
</dbReference>
<protein>
    <recommendedName>
        <fullName evidence="3">Protein OSCP1</fullName>
    </recommendedName>
</protein>
<evidence type="ECO:0000313" key="2">
    <source>
        <dbReference type="Proteomes" id="UP000037069"/>
    </source>
</evidence>
<reference evidence="1 2" key="1">
    <citation type="journal article" date="2015" name="Nat. Commun.">
        <title>Lucilia cuprina genome unlocks parasitic fly biology to underpin future interventions.</title>
        <authorList>
            <person name="Anstead C.A."/>
            <person name="Korhonen P.K."/>
            <person name="Young N.D."/>
            <person name="Hall R.S."/>
            <person name="Jex A.R."/>
            <person name="Murali S.C."/>
            <person name="Hughes D.S."/>
            <person name="Lee S.F."/>
            <person name="Perry T."/>
            <person name="Stroehlein A.J."/>
            <person name="Ansell B.R."/>
            <person name="Breugelmans B."/>
            <person name="Hofmann A."/>
            <person name="Qu J."/>
            <person name="Dugan S."/>
            <person name="Lee S.L."/>
            <person name="Chao H."/>
            <person name="Dinh H."/>
            <person name="Han Y."/>
            <person name="Doddapaneni H.V."/>
            <person name="Worley K.C."/>
            <person name="Muzny D.M."/>
            <person name="Ioannidis P."/>
            <person name="Waterhouse R.M."/>
            <person name="Zdobnov E.M."/>
            <person name="James P.J."/>
            <person name="Bagnall N.H."/>
            <person name="Kotze A.C."/>
            <person name="Gibbs R.A."/>
            <person name="Richards S."/>
            <person name="Batterham P."/>
            <person name="Gasser R.B."/>
        </authorList>
    </citation>
    <scope>NUCLEOTIDE SEQUENCE [LARGE SCALE GENOMIC DNA]</scope>
    <source>
        <strain evidence="1 2">LS</strain>
        <tissue evidence="1">Full body</tissue>
    </source>
</reference>
<keyword evidence="2" id="KW-1185">Reference proteome</keyword>
<name>A0A0L0BYX2_LUCCU</name>
<gene>
    <name evidence="1" type="ORF">FF38_04237</name>
</gene>
<sequence length="375" mass="42545">MTSFSHKLNPRANVFILVNLGCEMLFVIDQRLKAQQIALDKSIQVIHDVTAVLLEPKFIDSLIVGSTQPNAQLLTEEHCKFMLKDIATCSLMRLDDVSMDKLWNLMTMIYKWQLFQSKQQYHLMDITFRHLQGIGNFYPDEKRSMLIDFTKNTLLDFWNSCTDEEQHAIYRTNKAWLEVFNTKISLLIRLGFQALDGTFFAEVDASYYQDFKDCIGDNIYIKSAEIAELKKQQLNETSVVSTAKCVNQLAEMLNFPQTSSASGNFVSSSDDFKPINVREFQKNYEQNLQQCNILFEDLDVNGVFNTNNASCSSEQQSKGFVHLNPVYNKQLDVTTTASVTAAATATTYAATKAQLPDVSAAGLNKDLLDLYSKIN</sequence>
<evidence type="ECO:0008006" key="3">
    <source>
        <dbReference type="Google" id="ProtNLM"/>
    </source>
</evidence>
<dbReference type="Pfam" id="PF10188">
    <property type="entry name" value="Oscp1"/>
    <property type="match status" value="1"/>
</dbReference>
<dbReference type="GO" id="GO:0005737">
    <property type="term" value="C:cytoplasm"/>
    <property type="evidence" value="ECO:0007669"/>
    <property type="project" value="TreeGrafter"/>
</dbReference>
<dbReference type="PANTHER" id="PTHR21439:SF0">
    <property type="entry name" value="PROTEIN OSCP1"/>
    <property type="match status" value="1"/>
</dbReference>